<organism evidence="1 2">
    <name type="scientific">Cinchona calisaya</name>
    <dbReference type="NCBI Taxonomy" id="153742"/>
    <lineage>
        <taxon>Eukaryota</taxon>
        <taxon>Viridiplantae</taxon>
        <taxon>Streptophyta</taxon>
        <taxon>Embryophyta</taxon>
        <taxon>Tracheophyta</taxon>
        <taxon>Spermatophyta</taxon>
        <taxon>Magnoliopsida</taxon>
        <taxon>eudicotyledons</taxon>
        <taxon>Gunneridae</taxon>
        <taxon>Pentapetalae</taxon>
        <taxon>asterids</taxon>
        <taxon>lamiids</taxon>
        <taxon>Gentianales</taxon>
        <taxon>Rubiaceae</taxon>
        <taxon>Cinchonoideae</taxon>
        <taxon>Cinchoneae</taxon>
        <taxon>Cinchona</taxon>
    </lineage>
</organism>
<gene>
    <name evidence="1" type="ORF">ACH5RR_009974</name>
</gene>
<dbReference type="EMBL" id="JBJUIK010000004">
    <property type="protein sequence ID" value="KAL3530652.1"/>
    <property type="molecule type" value="Genomic_DNA"/>
</dbReference>
<dbReference type="AlphaFoldDB" id="A0ABD3AFY5"/>
<accession>A0ABD3AFY5</accession>
<reference evidence="1 2" key="1">
    <citation type="submission" date="2024-11" db="EMBL/GenBank/DDBJ databases">
        <title>A near-complete genome assembly of Cinchona calisaya.</title>
        <authorList>
            <person name="Lian D.C."/>
            <person name="Zhao X.W."/>
            <person name="Wei L."/>
        </authorList>
    </citation>
    <scope>NUCLEOTIDE SEQUENCE [LARGE SCALE GENOMIC DNA]</scope>
    <source>
        <tissue evidence="1">Nenye</tissue>
    </source>
</reference>
<feature type="non-terminal residue" evidence="1">
    <location>
        <position position="1"/>
    </location>
</feature>
<proteinExistence type="predicted"/>
<keyword evidence="2" id="KW-1185">Reference proteome</keyword>
<evidence type="ECO:0000313" key="1">
    <source>
        <dbReference type="EMBL" id="KAL3530652.1"/>
    </source>
</evidence>
<evidence type="ECO:0000313" key="2">
    <source>
        <dbReference type="Proteomes" id="UP001630127"/>
    </source>
</evidence>
<protein>
    <submittedName>
        <fullName evidence="1">Uncharacterized protein</fullName>
    </submittedName>
</protein>
<comment type="caution">
    <text evidence="1">The sequence shown here is derived from an EMBL/GenBank/DDBJ whole genome shotgun (WGS) entry which is preliminary data.</text>
</comment>
<name>A0ABD3AFY5_9GENT</name>
<sequence>CRITIELRDNFGPIKLDLYGEDIEQLIPFTAREVRDQDMNCEAIEEALTKSNNICFVKKSQNSYETLAPDHYAAIIGHRANVDHANVEETDVQNAMKSTKYKTNRIINCVSFC</sequence>
<dbReference type="Proteomes" id="UP001630127">
    <property type="component" value="Unassembled WGS sequence"/>
</dbReference>